<dbReference type="Pfam" id="PF00400">
    <property type="entry name" value="WD40"/>
    <property type="match status" value="5"/>
</dbReference>
<accession>A0A835QW98</accession>
<name>A0A835QW98_VANPL</name>
<reference evidence="4 5" key="1">
    <citation type="journal article" date="2020" name="Nat. Food">
        <title>A phased Vanilla planifolia genome enables genetic improvement of flavour and production.</title>
        <authorList>
            <person name="Hasing T."/>
            <person name="Tang H."/>
            <person name="Brym M."/>
            <person name="Khazi F."/>
            <person name="Huang T."/>
            <person name="Chambers A.H."/>
        </authorList>
    </citation>
    <scope>NUCLEOTIDE SEQUENCE [LARGE SCALE GENOMIC DNA]</scope>
    <source>
        <tissue evidence="4">Leaf</tissue>
    </source>
</reference>
<protein>
    <submittedName>
        <fullName evidence="4">Uncharacterized protein</fullName>
    </submittedName>
</protein>
<evidence type="ECO:0000256" key="3">
    <source>
        <dbReference type="PROSITE-ProRule" id="PRU00221"/>
    </source>
</evidence>
<feature type="repeat" description="WD" evidence="3">
    <location>
        <begin position="431"/>
        <end position="472"/>
    </location>
</feature>
<keyword evidence="2" id="KW-0677">Repeat</keyword>
<dbReference type="PROSITE" id="PS50082">
    <property type="entry name" value="WD_REPEATS_2"/>
    <property type="match status" value="2"/>
</dbReference>
<evidence type="ECO:0000313" key="4">
    <source>
        <dbReference type="EMBL" id="KAG0480890.1"/>
    </source>
</evidence>
<organism evidence="4 5">
    <name type="scientific">Vanilla planifolia</name>
    <name type="common">Vanilla</name>
    <dbReference type="NCBI Taxonomy" id="51239"/>
    <lineage>
        <taxon>Eukaryota</taxon>
        <taxon>Viridiplantae</taxon>
        <taxon>Streptophyta</taxon>
        <taxon>Embryophyta</taxon>
        <taxon>Tracheophyta</taxon>
        <taxon>Spermatophyta</taxon>
        <taxon>Magnoliopsida</taxon>
        <taxon>Liliopsida</taxon>
        <taxon>Asparagales</taxon>
        <taxon>Orchidaceae</taxon>
        <taxon>Vanilloideae</taxon>
        <taxon>Vanilleae</taxon>
        <taxon>Vanilla</taxon>
    </lineage>
</organism>
<dbReference type="InterPro" id="IPR036322">
    <property type="entry name" value="WD40_repeat_dom_sf"/>
</dbReference>
<dbReference type="InterPro" id="IPR001680">
    <property type="entry name" value="WD40_rpt"/>
</dbReference>
<dbReference type="SMART" id="SM00320">
    <property type="entry name" value="WD40"/>
    <property type="match status" value="7"/>
</dbReference>
<dbReference type="InterPro" id="IPR015943">
    <property type="entry name" value="WD40/YVTN_repeat-like_dom_sf"/>
</dbReference>
<dbReference type="InterPro" id="IPR050995">
    <property type="entry name" value="WD-F-box_domain-protein"/>
</dbReference>
<evidence type="ECO:0000256" key="1">
    <source>
        <dbReference type="ARBA" id="ARBA00022574"/>
    </source>
</evidence>
<evidence type="ECO:0000313" key="5">
    <source>
        <dbReference type="Proteomes" id="UP000636800"/>
    </source>
</evidence>
<dbReference type="InterPro" id="IPR019775">
    <property type="entry name" value="WD40_repeat_CS"/>
</dbReference>
<keyword evidence="5" id="KW-1185">Reference proteome</keyword>
<dbReference type="AlphaFoldDB" id="A0A835QW98"/>
<dbReference type="PANTHER" id="PTHR14604:SF7">
    <property type="match status" value="1"/>
</dbReference>
<proteinExistence type="predicted"/>
<dbReference type="PROSITE" id="PS00678">
    <property type="entry name" value="WD_REPEATS_1"/>
    <property type="match status" value="1"/>
</dbReference>
<dbReference type="PANTHER" id="PTHR14604">
    <property type="entry name" value="WD40 REPEAT PF20"/>
    <property type="match status" value="1"/>
</dbReference>
<dbReference type="Proteomes" id="UP000636800">
    <property type="component" value="Chromosome 5"/>
</dbReference>
<dbReference type="Gene3D" id="2.130.10.10">
    <property type="entry name" value="YVTN repeat-like/Quinoprotein amine dehydrogenase"/>
    <property type="match status" value="3"/>
</dbReference>
<dbReference type="EMBL" id="JADCNL010000005">
    <property type="protein sequence ID" value="KAG0480890.1"/>
    <property type="molecule type" value="Genomic_DNA"/>
</dbReference>
<dbReference type="SUPFAM" id="SSF50978">
    <property type="entry name" value="WD40 repeat-like"/>
    <property type="match status" value="1"/>
</dbReference>
<comment type="caution">
    <text evidence="4">The sequence shown here is derived from an EMBL/GenBank/DDBJ whole genome shotgun (WGS) entry which is preliminary data.</text>
</comment>
<feature type="repeat" description="WD" evidence="3">
    <location>
        <begin position="599"/>
        <end position="640"/>
    </location>
</feature>
<evidence type="ECO:0000256" key="2">
    <source>
        <dbReference type="ARBA" id="ARBA00022737"/>
    </source>
</evidence>
<keyword evidence="1 3" id="KW-0853">WD repeat</keyword>
<sequence length="651" mass="71727">MGEEERERKREVEYNVLIVCERDRIHYLDNNYKMLISPRFSSKPTSSNLKDDGTFSSKRNEAFLRYELLTDLQKQLTSILSQQNGNSNVAKGCMPSLHNPKQEHHTPLHSSDITKKDEGEWVNLKSASGSPNAKRNSTTQTIAVANIGHKRRRDPIILTTAWSYSEAYSECCSILIGHGNFPGSVLRSSQKFECAGWRSLECQFEGLAMSLKRRSYSSWAPTWCAYTSGAIVQPHGRQGVQKVLNVRFHPEGLPQLVCGSNEAPNELLLYNLLSGKAIQLVGHGCEIKAVDFAVRGASIVSCGSNMLKVWDCTTGSCLFTLGSTVNDQAVVGHRQNINAMAVNNWQSCLVATSGGRGDSKILLWNALRGELAADLNSNLRHVIVKKHDLPSINVMEFCNENLLACGSDDEHGGSATVQLWDIESPQSFINFPANTSFITSIKVNPDCSTLITGAGDGTVGLFDIRTCNAINYLSVGTDYEVTSVSFSNCGTYFCASSTSNSTLVWDTRLMPTNVQQMHLGKASEVRDMDLVRPLHCLSHGKQMPTAEHIGQLPGHVDEGDQGVNDAQWLHKEPVLITVSGDGSLAMWDVTLGKPCIRHLASHTRCVNTVAVAPNDEYLCTGGDDQKVVLYHNTKGRMRQKWRLSHPISRKA</sequence>
<gene>
    <name evidence="4" type="ORF">HPP92_011748</name>
</gene>
<dbReference type="OrthoDB" id="1727147at2759"/>